<dbReference type="RefSeq" id="WP_084098449.1">
    <property type="nucleotide sequence ID" value="NZ_FWXK01000002.1"/>
</dbReference>
<evidence type="ECO:0000256" key="5">
    <source>
        <dbReference type="ARBA" id="ARBA00023136"/>
    </source>
</evidence>
<dbReference type="PANTHER" id="PTHR30213">
    <property type="entry name" value="INNER MEMBRANE PROTEIN YHJD"/>
    <property type="match status" value="1"/>
</dbReference>
<keyword evidence="5 6" id="KW-0472">Membrane</keyword>
<keyword evidence="2" id="KW-1003">Cell membrane</keyword>
<dbReference type="Pfam" id="PF03631">
    <property type="entry name" value="Virul_fac_BrkB"/>
    <property type="match status" value="1"/>
</dbReference>
<dbReference type="EMBL" id="FWXK01000002">
    <property type="protein sequence ID" value="SMC34656.1"/>
    <property type="molecule type" value="Genomic_DNA"/>
</dbReference>
<feature type="transmembrane region" description="Helical" evidence="6">
    <location>
        <begin position="129"/>
        <end position="156"/>
    </location>
</feature>
<evidence type="ECO:0000256" key="3">
    <source>
        <dbReference type="ARBA" id="ARBA00022692"/>
    </source>
</evidence>
<evidence type="ECO:0000313" key="8">
    <source>
        <dbReference type="Proteomes" id="UP000243884"/>
    </source>
</evidence>
<dbReference type="NCBIfam" id="TIGR00765">
    <property type="entry name" value="yihY_not_rbn"/>
    <property type="match status" value="1"/>
</dbReference>
<dbReference type="GO" id="GO:0005886">
    <property type="term" value="C:plasma membrane"/>
    <property type="evidence" value="ECO:0007669"/>
    <property type="project" value="UniProtKB-SubCell"/>
</dbReference>
<sequence length="314" mass="35365">MNIKKIKDNLPVFMESVTQANVAGSAAEMTYYLLLALFPVLLLVANIIPLLPIDSAMIIDLIAQFLPEQIEPLILPTLQDFLNSANPQVISVGFILSIWSASVAFNTLQNVLNRVYAVENTNNFIVTRLLSFLLAMALVIGVGAVSMIFVFGQSILDFLGGFFPIPSELISLFTSLRWPALLIVLFLMLMYIYQIIPKHHYAIIYNIPGAILSSLLMLLLSSFFSLYVTYFGGSSVSNGTIGVFIVLMLYLYFSSIVLIVGALVNRMFYIMKNLEFVKEKSQKTTQYFSENYTNIYHDDVYRGHLTRKDLLEEE</sequence>
<evidence type="ECO:0000256" key="2">
    <source>
        <dbReference type="ARBA" id="ARBA00022475"/>
    </source>
</evidence>
<dbReference type="AlphaFoldDB" id="A0A1W1YET8"/>
<feature type="transmembrane region" description="Helical" evidence="6">
    <location>
        <begin position="240"/>
        <end position="264"/>
    </location>
</feature>
<reference evidence="8" key="1">
    <citation type="submission" date="2017-04" db="EMBL/GenBank/DDBJ databases">
        <authorList>
            <person name="Varghese N."/>
            <person name="Submissions S."/>
        </authorList>
    </citation>
    <scope>NUCLEOTIDE SEQUENCE [LARGE SCALE GENOMIC DNA]</scope>
    <source>
        <strain evidence="8">DSM 21500</strain>
    </source>
</reference>
<dbReference type="Proteomes" id="UP000243884">
    <property type="component" value="Unassembled WGS sequence"/>
</dbReference>
<feature type="transmembrane region" description="Helical" evidence="6">
    <location>
        <begin position="176"/>
        <end position="196"/>
    </location>
</feature>
<name>A0A1W1YET8_9LACT</name>
<protein>
    <submittedName>
        <fullName evidence="7">Membrane protein</fullName>
    </submittedName>
</protein>
<evidence type="ECO:0000256" key="4">
    <source>
        <dbReference type="ARBA" id="ARBA00022989"/>
    </source>
</evidence>
<evidence type="ECO:0000313" key="7">
    <source>
        <dbReference type="EMBL" id="SMC34656.1"/>
    </source>
</evidence>
<organism evidence="7 8">
    <name type="scientific">Aerococcus suis</name>
    <dbReference type="NCBI Taxonomy" id="371602"/>
    <lineage>
        <taxon>Bacteria</taxon>
        <taxon>Bacillati</taxon>
        <taxon>Bacillota</taxon>
        <taxon>Bacilli</taxon>
        <taxon>Lactobacillales</taxon>
        <taxon>Aerococcaceae</taxon>
        <taxon>Aerococcus</taxon>
    </lineage>
</organism>
<feature type="transmembrane region" description="Helical" evidence="6">
    <location>
        <begin position="31"/>
        <end position="51"/>
    </location>
</feature>
<gene>
    <name evidence="7" type="ORF">SAMN04487984_0647</name>
</gene>
<dbReference type="STRING" id="371602.SAMN04487984_0647"/>
<dbReference type="PIRSF" id="PIRSF035875">
    <property type="entry name" value="RNase_BN"/>
    <property type="match status" value="1"/>
</dbReference>
<keyword evidence="4 6" id="KW-1133">Transmembrane helix</keyword>
<keyword evidence="3 6" id="KW-0812">Transmembrane</keyword>
<proteinExistence type="predicted"/>
<feature type="transmembrane region" description="Helical" evidence="6">
    <location>
        <begin position="89"/>
        <end position="108"/>
    </location>
</feature>
<keyword evidence="8" id="KW-1185">Reference proteome</keyword>
<evidence type="ECO:0000256" key="1">
    <source>
        <dbReference type="ARBA" id="ARBA00004651"/>
    </source>
</evidence>
<accession>A0A1W1YET8</accession>
<feature type="transmembrane region" description="Helical" evidence="6">
    <location>
        <begin position="203"/>
        <end position="228"/>
    </location>
</feature>
<evidence type="ECO:0000256" key="6">
    <source>
        <dbReference type="SAM" id="Phobius"/>
    </source>
</evidence>
<dbReference type="InterPro" id="IPR017039">
    <property type="entry name" value="Virul_fac_BrkB"/>
</dbReference>
<dbReference type="OrthoDB" id="9775903at2"/>
<comment type="subcellular location">
    <subcellularLocation>
        <location evidence="1">Cell membrane</location>
        <topology evidence="1">Multi-pass membrane protein</topology>
    </subcellularLocation>
</comment>
<dbReference type="PANTHER" id="PTHR30213:SF0">
    <property type="entry name" value="UPF0761 MEMBRANE PROTEIN YIHY"/>
    <property type="match status" value="1"/>
</dbReference>